<feature type="compositionally biased region" description="Low complexity" evidence="8">
    <location>
        <begin position="84"/>
        <end position="99"/>
    </location>
</feature>
<dbReference type="PROSITE" id="PS50868">
    <property type="entry name" value="POST_SET"/>
    <property type="match status" value="1"/>
</dbReference>
<dbReference type="GO" id="GO:0005694">
    <property type="term" value="C:chromosome"/>
    <property type="evidence" value="ECO:0007669"/>
    <property type="project" value="UniProtKB-SubCell"/>
</dbReference>
<dbReference type="AlphaFoldDB" id="A0A3A2ZT90"/>
<evidence type="ECO:0000256" key="4">
    <source>
        <dbReference type="ARBA" id="ARBA00022679"/>
    </source>
</evidence>
<keyword evidence="2" id="KW-0158">Chromosome</keyword>
<dbReference type="STRING" id="2070753.A0A3A2ZT90"/>
<evidence type="ECO:0000256" key="7">
    <source>
        <dbReference type="ARBA" id="ARBA00022833"/>
    </source>
</evidence>
<proteinExistence type="predicted"/>
<evidence type="ECO:0000256" key="6">
    <source>
        <dbReference type="ARBA" id="ARBA00022723"/>
    </source>
</evidence>
<dbReference type="OrthoDB" id="308383at2759"/>
<dbReference type="SMART" id="SM00317">
    <property type="entry name" value="SET"/>
    <property type="match status" value="1"/>
</dbReference>
<organism evidence="11 12">
    <name type="scientific">Aspergillus sclerotialis</name>
    <dbReference type="NCBI Taxonomy" id="2070753"/>
    <lineage>
        <taxon>Eukaryota</taxon>
        <taxon>Fungi</taxon>
        <taxon>Dikarya</taxon>
        <taxon>Ascomycota</taxon>
        <taxon>Pezizomycotina</taxon>
        <taxon>Eurotiomycetes</taxon>
        <taxon>Eurotiomycetidae</taxon>
        <taxon>Eurotiales</taxon>
        <taxon>Aspergillaceae</taxon>
        <taxon>Aspergillus</taxon>
        <taxon>Aspergillus subgen. Polypaecilum</taxon>
    </lineage>
</organism>
<dbReference type="InterPro" id="IPR003616">
    <property type="entry name" value="Post-SET_dom"/>
</dbReference>
<feature type="compositionally biased region" description="Polar residues" evidence="8">
    <location>
        <begin position="62"/>
        <end position="73"/>
    </location>
</feature>
<evidence type="ECO:0000259" key="10">
    <source>
        <dbReference type="PROSITE" id="PS50868"/>
    </source>
</evidence>
<feature type="compositionally biased region" description="Polar residues" evidence="8">
    <location>
        <begin position="14"/>
        <end position="23"/>
    </location>
</feature>
<evidence type="ECO:0000256" key="3">
    <source>
        <dbReference type="ARBA" id="ARBA00022603"/>
    </source>
</evidence>
<evidence type="ECO:0000259" key="9">
    <source>
        <dbReference type="PROSITE" id="PS50280"/>
    </source>
</evidence>
<feature type="region of interest" description="Disordered" evidence="8">
    <location>
        <begin position="35"/>
        <end position="101"/>
    </location>
</feature>
<dbReference type="PROSITE" id="PS50280">
    <property type="entry name" value="SET"/>
    <property type="match status" value="1"/>
</dbReference>
<keyword evidence="12" id="KW-1185">Reference proteome</keyword>
<keyword evidence="3 11" id="KW-0489">Methyltransferase</keyword>
<keyword evidence="6" id="KW-0479">Metal-binding</keyword>
<keyword evidence="4 11" id="KW-0808">Transferase</keyword>
<dbReference type="InterPro" id="IPR007728">
    <property type="entry name" value="Pre-SET_dom"/>
</dbReference>
<sequence length="488" mass="54266">MVIDLTQDSESDEQAQPSTFQNSLQLALRSPAFNPSISSLKRKSDRDTSEDSSDVPPKRFISNINQSIRTNGASPDFRVPRTPSSGGSSNSDQNSVSVVIPSPSTKLKKEIECAEWVKDEPIGVSQNYFPTDAYEKRAIKGAYPIAKRVNRSNTPLSIDSSNPVASLKTLDSAVSVKASINVQLIETLRIKLQLIKGPRVSVMPKDELALAIAVENFQFVNSYQLRQGVKRVDESFNAGCTCGVVCDPARCTCLEQRVDSDEKLIPYIRRPDDPRNFVLSPEFLNMKSKIYECNSRCSCEGKCWNTMVQHGRTVRLEIFHTGNRGFGLRSLDSIRAGQFIDRYLGEIITSAAASKREEIATSEGGHSYLFVLDWDIEDASDSDDPDPISAPYVVDGRKYGSPTRFMNHSCNPNCKIVPASRNHGDDRIYDLAFFAVRDIPALTELTFDYNPGWEGSKNKKIDPDALPCLCGEPNCRNQLWPNTRKGTK</sequence>
<evidence type="ECO:0000256" key="8">
    <source>
        <dbReference type="SAM" id="MobiDB-lite"/>
    </source>
</evidence>
<evidence type="ECO:0000313" key="12">
    <source>
        <dbReference type="Proteomes" id="UP000266188"/>
    </source>
</evidence>
<dbReference type="GO" id="GO:0005634">
    <property type="term" value="C:nucleus"/>
    <property type="evidence" value="ECO:0007669"/>
    <property type="project" value="InterPro"/>
</dbReference>
<evidence type="ECO:0000313" key="11">
    <source>
        <dbReference type="EMBL" id="RJE26372.1"/>
    </source>
</evidence>
<dbReference type="PANTHER" id="PTHR46223">
    <property type="entry name" value="HISTONE-LYSINE N-METHYLTRANSFERASE SUV39H"/>
    <property type="match status" value="1"/>
</dbReference>
<keyword evidence="5" id="KW-0949">S-adenosyl-L-methionine</keyword>
<comment type="subcellular location">
    <subcellularLocation>
        <location evidence="1">Chromosome</location>
    </subcellularLocation>
</comment>
<protein>
    <submittedName>
        <fullName evidence="11">Histone-lysine N-methyltransferase</fullName>
    </submittedName>
</protein>
<feature type="domain" description="Post-SET" evidence="10">
    <location>
        <begin position="464"/>
        <end position="480"/>
    </location>
</feature>
<name>A0A3A2ZT90_9EURO</name>
<evidence type="ECO:0000256" key="2">
    <source>
        <dbReference type="ARBA" id="ARBA00022454"/>
    </source>
</evidence>
<dbReference type="EMBL" id="MVGC01000023">
    <property type="protein sequence ID" value="RJE26372.1"/>
    <property type="molecule type" value="Genomic_DNA"/>
</dbReference>
<reference evidence="12" key="1">
    <citation type="submission" date="2017-02" db="EMBL/GenBank/DDBJ databases">
        <authorList>
            <person name="Tafer H."/>
            <person name="Lopandic K."/>
        </authorList>
    </citation>
    <scope>NUCLEOTIDE SEQUENCE [LARGE SCALE GENOMIC DNA]</scope>
    <source>
        <strain evidence="12">CBS 366.77</strain>
    </source>
</reference>
<dbReference type="PANTHER" id="PTHR46223:SF3">
    <property type="entry name" value="HISTONE-LYSINE N-METHYLTRANSFERASE SET-23"/>
    <property type="match status" value="1"/>
</dbReference>
<dbReference type="Proteomes" id="UP000266188">
    <property type="component" value="Unassembled WGS sequence"/>
</dbReference>
<evidence type="ECO:0000256" key="5">
    <source>
        <dbReference type="ARBA" id="ARBA00022691"/>
    </source>
</evidence>
<dbReference type="GO" id="GO:0032259">
    <property type="term" value="P:methylation"/>
    <property type="evidence" value="ECO:0007669"/>
    <property type="project" value="UniProtKB-KW"/>
</dbReference>
<dbReference type="GO" id="GO:0008270">
    <property type="term" value="F:zinc ion binding"/>
    <property type="evidence" value="ECO:0007669"/>
    <property type="project" value="InterPro"/>
</dbReference>
<dbReference type="Gene3D" id="2.170.270.10">
    <property type="entry name" value="SET domain"/>
    <property type="match status" value="1"/>
</dbReference>
<comment type="caution">
    <text evidence="11">The sequence shown here is derived from an EMBL/GenBank/DDBJ whole genome shotgun (WGS) entry which is preliminary data.</text>
</comment>
<dbReference type="Pfam" id="PF05033">
    <property type="entry name" value="Pre-SET"/>
    <property type="match status" value="1"/>
</dbReference>
<evidence type="ECO:0000256" key="1">
    <source>
        <dbReference type="ARBA" id="ARBA00004286"/>
    </source>
</evidence>
<feature type="domain" description="SET" evidence="9">
    <location>
        <begin position="314"/>
        <end position="450"/>
    </location>
</feature>
<dbReference type="Pfam" id="PF00856">
    <property type="entry name" value="SET"/>
    <property type="match status" value="1"/>
</dbReference>
<dbReference type="InterPro" id="IPR050973">
    <property type="entry name" value="H3K9_Histone-Lys_N-MTase"/>
</dbReference>
<dbReference type="InterPro" id="IPR001214">
    <property type="entry name" value="SET_dom"/>
</dbReference>
<dbReference type="GO" id="GO:0042054">
    <property type="term" value="F:histone methyltransferase activity"/>
    <property type="evidence" value="ECO:0007669"/>
    <property type="project" value="InterPro"/>
</dbReference>
<keyword evidence="7" id="KW-0862">Zinc</keyword>
<dbReference type="InterPro" id="IPR046341">
    <property type="entry name" value="SET_dom_sf"/>
</dbReference>
<dbReference type="SUPFAM" id="SSF82199">
    <property type="entry name" value="SET domain"/>
    <property type="match status" value="1"/>
</dbReference>
<gene>
    <name evidence="11" type="ORF">PHISCL_01259</name>
</gene>
<feature type="region of interest" description="Disordered" evidence="8">
    <location>
        <begin position="1"/>
        <end position="23"/>
    </location>
</feature>
<accession>A0A3A2ZT90</accession>